<feature type="compositionally biased region" description="Basic and acidic residues" evidence="3">
    <location>
        <begin position="180"/>
        <end position="190"/>
    </location>
</feature>
<dbReference type="Gene3D" id="3.40.720.10">
    <property type="entry name" value="Alkaline Phosphatase, subunit A"/>
    <property type="match status" value="2"/>
</dbReference>
<dbReference type="GO" id="GO:0046872">
    <property type="term" value="F:metal ion binding"/>
    <property type="evidence" value="ECO:0007669"/>
    <property type="project" value="UniProtKB-KW"/>
</dbReference>
<dbReference type="PANTHER" id="PTHR45953:SF1">
    <property type="entry name" value="IDURONATE 2-SULFATASE"/>
    <property type="match status" value="1"/>
</dbReference>
<dbReference type="AlphaFoldDB" id="A0A7V8VFH3"/>
<evidence type="ECO:0000313" key="5">
    <source>
        <dbReference type="EMBL" id="MBA2227069.1"/>
    </source>
</evidence>
<proteinExistence type="predicted"/>
<evidence type="ECO:0000259" key="4">
    <source>
        <dbReference type="Pfam" id="PF16347"/>
    </source>
</evidence>
<dbReference type="Proteomes" id="UP000542342">
    <property type="component" value="Unassembled WGS sequence"/>
</dbReference>
<protein>
    <submittedName>
        <fullName evidence="5">Sulfatase-like hydrolase/transferase</fullName>
    </submittedName>
</protein>
<reference evidence="5 6" key="1">
    <citation type="submission" date="2020-07" db="EMBL/GenBank/DDBJ databases">
        <title>Thermogemmata thermophila gen. nov., sp. nov., a novel moderate thermophilic planctomycete from a Kamchatka hot spring.</title>
        <authorList>
            <person name="Elcheninov A.G."/>
            <person name="Podosokorskaya O.A."/>
            <person name="Kovaleva O.L."/>
            <person name="Novikov A."/>
            <person name="Bonch-Osmolovskaya E.A."/>
            <person name="Toshchakov S.V."/>
            <person name="Kublanov I.V."/>
        </authorList>
    </citation>
    <scope>NUCLEOTIDE SEQUENCE [LARGE SCALE GENOMIC DNA]</scope>
    <source>
        <strain evidence="5 6">2918</strain>
    </source>
</reference>
<organism evidence="5 6">
    <name type="scientific">Thermogemmata fonticola</name>
    <dbReference type="NCBI Taxonomy" id="2755323"/>
    <lineage>
        <taxon>Bacteria</taxon>
        <taxon>Pseudomonadati</taxon>
        <taxon>Planctomycetota</taxon>
        <taxon>Planctomycetia</taxon>
        <taxon>Gemmatales</taxon>
        <taxon>Gemmataceae</taxon>
        <taxon>Thermogemmata</taxon>
    </lineage>
</organism>
<dbReference type="InterPro" id="IPR032506">
    <property type="entry name" value="SGSH_C"/>
</dbReference>
<accession>A0A7V8VFH3</accession>
<sequence length="414" mass="47145">MKVILFLLRGCHAGWLGTYGNEWVGTPHCDRLAYEGIVWDRYYADQVDPLHQRQRLISLVRTLRTGGVTTALVRAHAPVHDFPASFYEPWEYLFDARPEVGHSPLRPFVEHWPSILNQLANDRHFFLCVDLGRLLPPWEVPLDVFTAYLDLEEAAAADVRDEAEQAAAGEDVPSSTSPPQEHDDAARVEDISPCTEPPVGPFDTTDEAAWQWLHASFAAVVTTWDAEIGAAWDYLRQHPLQQEALWILTSDLGFPLGEHGRVGWDRPWLYEEVVHLPLIIRLPGADQGGRRVSALTQSADLLATLADAFLGLVQPSLEGQSLLPLLQRQAFSGRQEVISYWEMECAAEVALRTDTWSFLWPIRTPAGEERWPQLYAKPEDRWEVNDLRSRQLTQAEIYEARLREWIQEHMPHLA</sequence>
<dbReference type="GO" id="GO:0016740">
    <property type="term" value="F:transferase activity"/>
    <property type="evidence" value="ECO:0007669"/>
    <property type="project" value="UniProtKB-KW"/>
</dbReference>
<keyword evidence="2 5" id="KW-0378">Hydrolase</keyword>
<dbReference type="GO" id="GO:0005737">
    <property type="term" value="C:cytoplasm"/>
    <property type="evidence" value="ECO:0007669"/>
    <property type="project" value="TreeGrafter"/>
</dbReference>
<feature type="region of interest" description="Disordered" evidence="3">
    <location>
        <begin position="159"/>
        <end position="200"/>
    </location>
</feature>
<dbReference type="EMBL" id="JACEFB010000010">
    <property type="protein sequence ID" value="MBA2227069.1"/>
    <property type="molecule type" value="Genomic_DNA"/>
</dbReference>
<comment type="caution">
    <text evidence="5">The sequence shown here is derived from an EMBL/GenBank/DDBJ whole genome shotgun (WGS) entry which is preliminary data.</text>
</comment>
<name>A0A7V8VFH3_9BACT</name>
<feature type="domain" description="N-sulphoglucosamine sulphohydrolase C-terminal" evidence="4">
    <location>
        <begin position="257"/>
        <end position="388"/>
    </location>
</feature>
<dbReference type="PANTHER" id="PTHR45953">
    <property type="entry name" value="IDURONATE 2-SULFATASE"/>
    <property type="match status" value="1"/>
</dbReference>
<evidence type="ECO:0000256" key="3">
    <source>
        <dbReference type="SAM" id="MobiDB-lite"/>
    </source>
</evidence>
<evidence type="ECO:0000256" key="1">
    <source>
        <dbReference type="ARBA" id="ARBA00022723"/>
    </source>
</evidence>
<dbReference type="SUPFAM" id="SSF53649">
    <property type="entry name" value="Alkaline phosphatase-like"/>
    <property type="match status" value="1"/>
</dbReference>
<evidence type="ECO:0000256" key="2">
    <source>
        <dbReference type="ARBA" id="ARBA00022801"/>
    </source>
</evidence>
<dbReference type="Pfam" id="PF16347">
    <property type="entry name" value="SGSH_C"/>
    <property type="match status" value="1"/>
</dbReference>
<keyword evidence="6" id="KW-1185">Reference proteome</keyword>
<keyword evidence="1" id="KW-0479">Metal-binding</keyword>
<dbReference type="GO" id="GO:0008484">
    <property type="term" value="F:sulfuric ester hydrolase activity"/>
    <property type="evidence" value="ECO:0007669"/>
    <property type="project" value="TreeGrafter"/>
</dbReference>
<evidence type="ECO:0000313" key="6">
    <source>
        <dbReference type="Proteomes" id="UP000542342"/>
    </source>
</evidence>
<gene>
    <name evidence="5" type="ORF">H0921_12970</name>
</gene>
<keyword evidence="5" id="KW-0808">Transferase</keyword>
<dbReference type="RefSeq" id="WP_194538810.1">
    <property type="nucleotide sequence ID" value="NZ_JACEFB010000010.1"/>
</dbReference>
<dbReference type="InterPro" id="IPR017850">
    <property type="entry name" value="Alkaline_phosphatase_core_sf"/>
</dbReference>